<sequence>MDLDKDETVIQNTLFFEKESYNQTSNTYLMHKNALQKREMHLNLLHEAFEAVTNESEFMSKTALNDISVILSINPDFIEEIPPFIVRSIFDLLQTDDMKYTNFILKALYQIMKFSEQYTADLISLDLVSILIQKLPLPTACNIIYLLATRNPDTFEILSNRDVGPILYNLYSEFSTLYQEHNDPSIGEVTKNIMIALIPFTNYLDIPDDLLLNLTNTILNQFPYEEYTFLFFILTKKELPLQRLMESDLIQVLIHNFMFFLEVKVKMITLFSVLANRNDEIAMALIQWEISKLILHFLEIGDMSIEVLQLSTDLVKYSQLHVRNFLNGDFSERIRKIFKKGSFAIKCSAVSFIMKCMELCLYDNEIYELIEQTNFLEYVSQFLSSTNDEVIATILNTVGSVWNEAVVSPEGRPQFLSNLVDEFSTEEIIEILEGHEIEGSDLVCTLAKDLLEKIHNFV</sequence>
<dbReference type="InterPro" id="IPR011989">
    <property type="entry name" value="ARM-like"/>
</dbReference>
<proteinExistence type="predicted"/>
<keyword evidence="2" id="KW-1185">Reference proteome</keyword>
<gene>
    <name evidence="1" type="ORF">TVAG_049710</name>
</gene>
<organism evidence="1 2">
    <name type="scientific">Trichomonas vaginalis (strain ATCC PRA-98 / G3)</name>
    <dbReference type="NCBI Taxonomy" id="412133"/>
    <lineage>
        <taxon>Eukaryota</taxon>
        <taxon>Metamonada</taxon>
        <taxon>Parabasalia</taxon>
        <taxon>Trichomonadida</taxon>
        <taxon>Trichomonadidae</taxon>
        <taxon>Trichomonas</taxon>
    </lineage>
</organism>
<dbReference type="SUPFAM" id="SSF48371">
    <property type="entry name" value="ARM repeat"/>
    <property type="match status" value="1"/>
</dbReference>
<dbReference type="VEuPathDB" id="TrichDB:TVAGG3_0548270"/>
<dbReference type="VEuPathDB" id="TrichDB:TVAG_049710"/>
<name>A2EVW6_TRIV3</name>
<dbReference type="AlphaFoldDB" id="A2EVW6"/>
<dbReference type="InParanoid" id="A2EVW6"/>
<dbReference type="Gene3D" id="1.25.10.10">
    <property type="entry name" value="Leucine-rich Repeat Variant"/>
    <property type="match status" value="1"/>
</dbReference>
<dbReference type="KEGG" id="tva:4761025"/>
<evidence type="ECO:0000313" key="1">
    <source>
        <dbReference type="EMBL" id="EAY03187.1"/>
    </source>
</evidence>
<dbReference type="SMR" id="A2EVW6"/>
<dbReference type="Proteomes" id="UP000001542">
    <property type="component" value="Unassembled WGS sequence"/>
</dbReference>
<reference evidence="1" key="1">
    <citation type="submission" date="2006-10" db="EMBL/GenBank/DDBJ databases">
        <authorList>
            <person name="Amadeo P."/>
            <person name="Zhao Q."/>
            <person name="Wortman J."/>
            <person name="Fraser-Liggett C."/>
            <person name="Carlton J."/>
        </authorList>
    </citation>
    <scope>NUCLEOTIDE SEQUENCE</scope>
    <source>
        <strain evidence="1">G3</strain>
    </source>
</reference>
<reference evidence="1" key="2">
    <citation type="journal article" date="2007" name="Science">
        <title>Draft genome sequence of the sexually transmitted pathogen Trichomonas vaginalis.</title>
        <authorList>
            <person name="Carlton J.M."/>
            <person name="Hirt R.P."/>
            <person name="Silva J.C."/>
            <person name="Delcher A.L."/>
            <person name="Schatz M."/>
            <person name="Zhao Q."/>
            <person name="Wortman J.R."/>
            <person name="Bidwell S.L."/>
            <person name="Alsmark U.C.M."/>
            <person name="Besteiro S."/>
            <person name="Sicheritz-Ponten T."/>
            <person name="Noel C.J."/>
            <person name="Dacks J.B."/>
            <person name="Foster P.G."/>
            <person name="Simillion C."/>
            <person name="Van de Peer Y."/>
            <person name="Miranda-Saavedra D."/>
            <person name="Barton G.J."/>
            <person name="Westrop G.D."/>
            <person name="Mueller S."/>
            <person name="Dessi D."/>
            <person name="Fiori P.L."/>
            <person name="Ren Q."/>
            <person name="Paulsen I."/>
            <person name="Zhang H."/>
            <person name="Bastida-Corcuera F.D."/>
            <person name="Simoes-Barbosa A."/>
            <person name="Brown M.T."/>
            <person name="Hayes R.D."/>
            <person name="Mukherjee M."/>
            <person name="Okumura C.Y."/>
            <person name="Schneider R."/>
            <person name="Smith A.J."/>
            <person name="Vanacova S."/>
            <person name="Villalvazo M."/>
            <person name="Haas B.J."/>
            <person name="Pertea M."/>
            <person name="Feldblyum T.V."/>
            <person name="Utterback T.R."/>
            <person name="Shu C.L."/>
            <person name="Osoegawa K."/>
            <person name="de Jong P.J."/>
            <person name="Hrdy I."/>
            <person name="Horvathova L."/>
            <person name="Zubacova Z."/>
            <person name="Dolezal P."/>
            <person name="Malik S.B."/>
            <person name="Logsdon J.M. Jr."/>
            <person name="Henze K."/>
            <person name="Gupta A."/>
            <person name="Wang C.C."/>
            <person name="Dunne R.L."/>
            <person name="Upcroft J.A."/>
            <person name="Upcroft P."/>
            <person name="White O."/>
            <person name="Salzberg S.L."/>
            <person name="Tang P."/>
            <person name="Chiu C.-H."/>
            <person name="Lee Y.-S."/>
            <person name="Embley T.M."/>
            <person name="Coombs G.H."/>
            <person name="Mottram J.C."/>
            <person name="Tachezy J."/>
            <person name="Fraser-Liggett C.M."/>
            <person name="Johnson P.J."/>
        </authorList>
    </citation>
    <scope>NUCLEOTIDE SEQUENCE [LARGE SCALE GENOMIC DNA]</scope>
    <source>
        <strain evidence="1">G3</strain>
    </source>
</reference>
<dbReference type="EMBL" id="DS113512">
    <property type="protein sequence ID" value="EAY03187.1"/>
    <property type="molecule type" value="Genomic_DNA"/>
</dbReference>
<accession>A2EVW6</accession>
<evidence type="ECO:0000313" key="2">
    <source>
        <dbReference type="Proteomes" id="UP000001542"/>
    </source>
</evidence>
<dbReference type="RefSeq" id="XP_001315410.1">
    <property type="nucleotide sequence ID" value="XM_001315375.1"/>
</dbReference>
<dbReference type="InterPro" id="IPR016024">
    <property type="entry name" value="ARM-type_fold"/>
</dbReference>
<protein>
    <submittedName>
        <fullName evidence="1">Uncharacterized protein</fullName>
    </submittedName>
</protein>